<reference evidence="2 3" key="1">
    <citation type="submission" date="2018-11" db="EMBL/GenBank/DDBJ databases">
        <title>Gordonia insulae sp. nov., isolated from an island soil.</title>
        <authorList>
            <person name="Kim Y.S."/>
            <person name="Kim S.B."/>
        </authorList>
    </citation>
    <scope>NUCLEOTIDE SEQUENCE [LARGE SCALE GENOMIC DNA]</scope>
    <source>
        <strain evidence="2 3">MMS17-SY073</strain>
    </source>
</reference>
<evidence type="ECO:0000313" key="2">
    <source>
        <dbReference type="EMBL" id="AZG47607.1"/>
    </source>
</evidence>
<name>A0A3G8JR79_9ACTN</name>
<dbReference type="RefSeq" id="WP_164473830.1">
    <property type="nucleotide sequence ID" value="NZ_CP033972.1"/>
</dbReference>
<feature type="region of interest" description="Disordered" evidence="1">
    <location>
        <begin position="1"/>
        <end position="20"/>
    </location>
</feature>
<dbReference type="EMBL" id="CP033972">
    <property type="protein sequence ID" value="AZG47607.1"/>
    <property type="molecule type" value="Genomic_DNA"/>
</dbReference>
<accession>A0A3G8JR79</accession>
<proteinExistence type="predicted"/>
<keyword evidence="3" id="KW-1185">Reference proteome</keyword>
<evidence type="ECO:0000313" key="3">
    <source>
        <dbReference type="Proteomes" id="UP000271469"/>
    </source>
</evidence>
<protein>
    <submittedName>
        <fullName evidence="2">Uncharacterized protein</fullName>
    </submittedName>
</protein>
<feature type="compositionally biased region" description="Low complexity" evidence="1">
    <location>
        <begin position="8"/>
        <end position="20"/>
    </location>
</feature>
<evidence type="ECO:0000256" key="1">
    <source>
        <dbReference type="SAM" id="MobiDB-lite"/>
    </source>
</evidence>
<dbReference type="Proteomes" id="UP000271469">
    <property type="component" value="Chromosome"/>
</dbReference>
<dbReference type="AlphaFoldDB" id="A0A3G8JR79"/>
<feature type="region of interest" description="Disordered" evidence="1">
    <location>
        <begin position="28"/>
        <end position="55"/>
    </location>
</feature>
<dbReference type="KEGG" id="gom:D7316_04219"/>
<gene>
    <name evidence="2" type="ORF">D7316_04219</name>
</gene>
<sequence length="55" mass="5769">MTARDADSPPSVVWPDPSPLDDWWSTVMSGDDDPTAGLYDPEIAADTPPDVPGAA</sequence>
<organism evidence="2 3">
    <name type="scientific">Gordonia insulae</name>
    <dbReference type="NCBI Taxonomy" id="2420509"/>
    <lineage>
        <taxon>Bacteria</taxon>
        <taxon>Bacillati</taxon>
        <taxon>Actinomycetota</taxon>
        <taxon>Actinomycetes</taxon>
        <taxon>Mycobacteriales</taxon>
        <taxon>Gordoniaceae</taxon>
        <taxon>Gordonia</taxon>
    </lineage>
</organism>